<dbReference type="AlphaFoldDB" id="A0A7S8F4M5"/>
<dbReference type="InterPro" id="IPR011969">
    <property type="entry name" value="Clan_AA_Asp_peptidase_C"/>
</dbReference>
<name>A0A7S8F4M5_9SPHN</name>
<dbReference type="InterPro" id="IPR001969">
    <property type="entry name" value="Aspartic_peptidase_AS"/>
</dbReference>
<dbReference type="GO" id="GO:0004190">
    <property type="term" value="F:aspartic-type endopeptidase activity"/>
    <property type="evidence" value="ECO:0007669"/>
    <property type="project" value="InterPro"/>
</dbReference>
<dbReference type="CDD" id="cd05483">
    <property type="entry name" value="retropepsin_like_bacteria"/>
    <property type="match status" value="1"/>
</dbReference>
<dbReference type="InterPro" id="IPR021109">
    <property type="entry name" value="Peptidase_aspartic_dom_sf"/>
</dbReference>
<keyword evidence="3" id="KW-0645">Protease</keyword>
<evidence type="ECO:0000259" key="2">
    <source>
        <dbReference type="PROSITE" id="PS50175"/>
    </source>
</evidence>
<keyword evidence="4" id="KW-1185">Reference proteome</keyword>
<dbReference type="EMBL" id="CP064654">
    <property type="protein sequence ID" value="QPC99023.1"/>
    <property type="molecule type" value="Genomic_DNA"/>
</dbReference>
<dbReference type="NCBIfam" id="TIGR02281">
    <property type="entry name" value="clan_AA_DTGA"/>
    <property type="match status" value="1"/>
</dbReference>
<keyword evidence="1 3" id="KW-0378">Hydrolase</keyword>
<dbReference type="GO" id="GO:0006508">
    <property type="term" value="P:proteolysis"/>
    <property type="evidence" value="ECO:0007669"/>
    <property type="project" value="UniProtKB-KW"/>
</dbReference>
<dbReference type="EC" id="3.4.23.-" evidence="3"/>
<dbReference type="InterPro" id="IPR034122">
    <property type="entry name" value="Retropepsin-like_bacterial"/>
</dbReference>
<organism evidence="3 4">
    <name type="scientific">Qipengyuania soli</name>
    <dbReference type="NCBI Taxonomy" id="2782568"/>
    <lineage>
        <taxon>Bacteria</taxon>
        <taxon>Pseudomonadati</taxon>
        <taxon>Pseudomonadota</taxon>
        <taxon>Alphaproteobacteria</taxon>
        <taxon>Sphingomonadales</taxon>
        <taxon>Erythrobacteraceae</taxon>
        <taxon>Qipengyuania</taxon>
    </lineage>
</organism>
<feature type="domain" description="Peptidase A2" evidence="2">
    <location>
        <begin position="80"/>
        <end position="159"/>
    </location>
</feature>
<evidence type="ECO:0000256" key="1">
    <source>
        <dbReference type="ARBA" id="ARBA00022801"/>
    </source>
</evidence>
<dbReference type="InterPro" id="IPR001995">
    <property type="entry name" value="Peptidase_A2_cat"/>
</dbReference>
<dbReference type="Gene3D" id="2.40.70.10">
    <property type="entry name" value="Acid Proteases"/>
    <property type="match status" value="1"/>
</dbReference>
<protein>
    <submittedName>
        <fullName evidence="3">TIGR02281 family clan AA aspartic protease</fullName>
        <ecNumber evidence="3">3.4.23.-</ecNumber>
    </submittedName>
</protein>
<dbReference type="RefSeq" id="WP_200982027.1">
    <property type="nucleotide sequence ID" value="NZ_CP064654.1"/>
</dbReference>
<dbReference type="Proteomes" id="UP000594459">
    <property type="component" value="Chromosome"/>
</dbReference>
<dbReference type="PROSITE" id="PS50175">
    <property type="entry name" value="ASP_PROT_RETROV"/>
    <property type="match status" value="1"/>
</dbReference>
<dbReference type="KEGG" id="qso:IRL76_00065"/>
<accession>A0A7S8F4M5</accession>
<dbReference type="Pfam" id="PF13975">
    <property type="entry name" value="gag-asp_proteas"/>
    <property type="match status" value="1"/>
</dbReference>
<sequence>MREAVLLVVAVCAFVGAAFVPGGAFDSATGESASREEANKVLAEVERKEAFASWSAGETVLPRGANGHFFADAMINGVPVGFMVDTGASVIALTGADATAAGLTWSDADVREVASGASGPVYGVYVRLDHVELGRHEADNVEAIIVPEGLGISLLGQSFLRTIEPVRIEGDKMILGGS</sequence>
<reference evidence="3 4" key="1">
    <citation type="submission" date="2020-11" db="EMBL/GenBank/DDBJ databases">
        <title>The genome sequence of Erythrobacter sp. 6D36.</title>
        <authorList>
            <person name="Liu Y."/>
        </authorList>
    </citation>
    <scope>NUCLEOTIDE SEQUENCE [LARGE SCALE GENOMIC DNA]</scope>
    <source>
        <strain evidence="3 4">6D36</strain>
    </source>
</reference>
<proteinExistence type="predicted"/>
<evidence type="ECO:0000313" key="4">
    <source>
        <dbReference type="Proteomes" id="UP000594459"/>
    </source>
</evidence>
<evidence type="ECO:0000313" key="3">
    <source>
        <dbReference type="EMBL" id="QPC99023.1"/>
    </source>
</evidence>
<dbReference type="SUPFAM" id="SSF50630">
    <property type="entry name" value="Acid proteases"/>
    <property type="match status" value="1"/>
</dbReference>
<dbReference type="PROSITE" id="PS00141">
    <property type="entry name" value="ASP_PROTEASE"/>
    <property type="match status" value="1"/>
</dbReference>
<gene>
    <name evidence="3" type="ORF">IRL76_00065</name>
</gene>